<dbReference type="EMBL" id="WNHU01000515">
    <property type="protein sequence ID" value="MTV44568.1"/>
    <property type="molecule type" value="Genomic_DNA"/>
</dbReference>
<name>A0A7X3BZ12_STREE</name>
<organism evidence="1 2">
    <name type="scientific">Streptococcus pneumoniae</name>
    <dbReference type="NCBI Taxonomy" id="1313"/>
    <lineage>
        <taxon>Bacteria</taxon>
        <taxon>Bacillati</taxon>
        <taxon>Bacillota</taxon>
        <taxon>Bacilli</taxon>
        <taxon>Lactobacillales</taxon>
        <taxon>Streptococcaceae</taxon>
        <taxon>Streptococcus</taxon>
    </lineage>
</organism>
<evidence type="ECO:0000313" key="1">
    <source>
        <dbReference type="EMBL" id="MTV44568.1"/>
    </source>
</evidence>
<dbReference type="Proteomes" id="UP000467349">
    <property type="component" value="Unassembled WGS sequence"/>
</dbReference>
<feature type="non-terminal residue" evidence="1">
    <location>
        <position position="1"/>
    </location>
</feature>
<proteinExistence type="predicted"/>
<comment type="caution">
    <text evidence="1">The sequence shown here is derived from an EMBL/GenBank/DDBJ whole genome shotgun (WGS) entry which is preliminary data.</text>
</comment>
<reference evidence="1 2" key="1">
    <citation type="submission" date="2019-11" db="EMBL/GenBank/DDBJ databases">
        <title>Growth characteristics of pneumococcus vary with the chemical composition of the capsule and with environmental conditions.</title>
        <authorList>
            <person name="Tothpal A."/>
            <person name="Desobry K."/>
            <person name="Joshi S."/>
            <person name="Wyllie A.L."/>
            <person name="Weinberger D.M."/>
        </authorList>
    </citation>
    <scope>NUCLEOTIDE SEQUENCE [LARGE SCALE GENOMIC DNA]</scope>
    <source>
        <strain evidence="2">pnumococcus09N</strain>
    </source>
</reference>
<sequence length="103" mass="11803">MDKRTDNVLQEIKSNTHFLGGVRLPDTAFKKIAGTRVTTDLLFFQKDQAKNLNEEELVFSGSIPFEEDKRVWINPYFDGKYNTQVLGKYEVRNFNGGTLNVKG</sequence>
<dbReference type="AlphaFoldDB" id="A0A7X3BZ12"/>
<dbReference type="RefSeq" id="WP_155474393.1">
    <property type="nucleotide sequence ID" value="NZ_WNHU01000515.1"/>
</dbReference>
<accession>A0A7X3BZ12</accession>
<evidence type="ECO:0000313" key="2">
    <source>
        <dbReference type="Proteomes" id="UP000467349"/>
    </source>
</evidence>
<gene>
    <name evidence="1" type="ORF">GM545_13615</name>
</gene>
<protein>
    <submittedName>
        <fullName evidence="1">Uncharacterized protein</fullName>
    </submittedName>
</protein>
<feature type="non-terminal residue" evidence="1">
    <location>
        <position position="103"/>
    </location>
</feature>